<comment type="caution">
    <text evidence="1">The sequence shown here is derived from an EMBL/GenBank/DDBJ whole genome shotgun (WGS) entry which is preliminary data.</text>
</comment>
<keyword evidence="2" id="KW-1185">Reference proteome</keyword>
<protein>
    <recommendedName>
        <fullName evidence="3">F-box domain-containing protein</fullName>
    </recommendedName>
</protein>
<dbReference type="EMBL" id="MU151066">
    <property type="protein sequence ID" value="KAF9452959.1"/>
    <property type="molecule type" value="Genomic_DNA"/>
</dbReference>
<name>A0A9P5XLB3_9AGAR</name>
<proteinExistence type="predicted"/>
<organism evidence="1 2">
    <name type="scientific">Macrolepiota fuliginosa MF-IS2</name>
    <dbReference type="NCBI Taxonomy" id="1400762"/>
    <lineage>
        <taxon>Eukaryota</taxon>
        <taxon>Fungi</taxon>
        <taxon>Dikarya</taxon>
        <taxon>Basidiomycota</taxon>
        <taxon>Agaricomycotina</taxon>
        <taxon>Agaricomycetes</taxon>
        <taxon>Agaricomycetidae</taxon>
        <taxon>Agaricales</taxon>
        <taxon>Agaricineae</taxon>
        <taxon>Agaricaceae</taxon>
        <taxon>Macrolepiota</taxon>
    </lineage>
</organism>
<dbReference type="SUPFAM" id="SSF52047">
    <property type="entry name" value="RNI-like"/>
    <property type="match status" value="1"/>
</dbReference>
<evidence type="ECO:0008006" key="3">
    <source>
        <dbReference type="Google" id="ProtNLM"/>
    </source>
</evidence>
<evidence type="ECO:0000313" key="2">
    <source>
        <dbReference type="Proteomes" id="UP000807342"/>
    </source>
</evidence>
<dbReference type="AlphaFoldDB" id="A0A9P5XLB3"/>
<accession>A0A9P5XLB3</accession>
<sequence>MSMSRKNKNLTLPLELVENSIDFLYADPKTLRSACLVSRAWVPICRAYIFRRIILHWCDDGARRSNSLYALLLKTPSLANYIRELSVHEGLISSEYSQITFCFAQSQSLPKLLHRLPRLRLFEFRASALTHWCELGAELDYAVLQIAKCPTLDELILGSWNFSSQPKALDAMLEAATKNVKALALTDIVTSVVPEDYSITTIQAPAARVPSAREHHRSQSLAVKSLSVDDGEASFVPFCARWLHGRPSAIRSLHLSCSTNQSSISNLLWVIGESLEHFELDIRALHGDGYLDLRRNTRLQSLHIQASEHPLMSVGSNRSIPWIVDVLSTLCSFEHLELLVISFGVNADRLRRLSQTDWDYWCRLDQILSQRRYSRLCTVKIGIKFHCHNGSGYIEEARRIMSGLLDAGILDIYTETRQYCCMDYY</sequence>
<reference evidence="1" key="1">
    <citation type="submission" date="2020-11" db="EMBL/GenBank/DDBJ databases">
        <authorList>
            <consortium name="DOE Joint Genome Institute"/>
            <person name="Ahrendt S."/>
            <person name="Riley R."/>
            <person name="Andreopoulos W."/>
            <person name="Labutti K."/>
            <person name="Pangilinan J."/>
            <person name="Ruiz-Duenas F.J."/>
            <person name="Barrasa J.M."/>
            <person name="Sanchez-Garcia M."/>
            <person name="Camarero S."/>
            <person name="Miyauchi S."/>
            <person name="Serrano A."/>
            <person name="Linde D."/>
            <person name="Babiker R."/>
            <person name="Drula E."/>
            <person name="Ayuso-Fernandez I."/>
            <person name="Pacheco R."/>
            <person name="Padilla G."/>
            <person name="Ferreira P."/>
            <person name="Barriuso J."/>
            <person name="Kellner H."/>
            <person name="Castanera R."/>
            <person name="Alfaro M."/>
            <person name="Ramirez L."/>
            <person name="Pisabarro A.G."/>
            <person name="Kuo A."/>
            <person name="Tritt A."/>
            <person name="Lipzen A."/>
            <person name="He G."/>
            <person name="Yan M."/>
            <person name="Ng V."/>
            <person name="Cullen D."/>
            <person name="Martin F."/>
            <person name="Rosso M.-N."/>
            <person name="Henrissat B."/>
            <person name="Hibbett D."/>
            <person name="Martinez A.T."/>
            <person name="Grigoriev I.V."/>
        </authorList>
    </citation>
    <scope>NUCLEOTIDE SEQUENCE</scope>
    <source>
        <strain evidence="1">MF-IS2</strain>
    </source>
</reference>
<dbReference type="OrthoDB" id="2919154at2759"/>
<gene>
    <name evidence="1" type="ORF">P691DRAFT_802814</name>
</gene>
<dbReference type="Proteomes" id="UP000807342">
    <property type="component" value="Unassembled WGS sequence"/>
</dbReference>
<evidence type="ECO:0000313" key="1">
    <source>
        <dbReference type="EMBL" id="KAF9452959.1"/>
    </source>
</evidence>